<evidence type="ECO:0000256" key="4">
    <source>
        <dbReference type="SAM" id="Coils"/>
    </source>
</evidence>
<dbReference type="Proteomes" id="UP000245539">
    <property type="component" value="Unassembled WGS sequence"/>
</dbReference>
<dbReference type="PANTHER" id="PTHR32305">
    <property type="match status" value="1"/>
</dbReference>
<dbReference type="OrthoDB" id="5606255at2"/>
<name>A0A317C148_9GAMM</name>
<dbReference type="InterPro" id="IPR028994">
    <property type="entry name" value="Integrin_alpha_N"/>
</dbReference>
<keyword evidence="2" id="KW-0964">Secreted</keyword>
<evidence type="ECO:0000256" key="2">
    <source>
        <dbReference type="ARBA" id="ARBA00022525"/>
    </source>
</evidence>
<gene>
    <name evidence="6" type="ORF">DKW60_21930</name>
</gene>
<proteinExistence type="predicted"/>
<protein>
    <recommendedName>
        <fullName evidence="8">Insecticide toxin TcdB middle/N-terminal domain-containing protein</fullName>
    </recommendedName>
</protein>
<feature type="non-terminal residue" evidence="6">
    <location>
        <position position="1657"/>
    </location>
</feature>
<comment type="subcellular location">
    <subcellularLocation>
        <location evidence="1">Secreted</location>
    </subcellularLocation>
</comment>
<dbReference type="InterPro" id="IPR003284">
    <property type="entry name" value="Sal_SpvB"/>
</dbReference>
<reference evidence="6 7" key="1">
    <citation type="submission" date="2018-05" db="EMBL/GenBank/DDBJ databases">
        <title>Leucothrix arctica sp. nov., isolated from Arctic seawater.</title>
        <authorList>
            <person name="Choi A."/>
            <person name="Baek K."/>
        </authorList>
    </citation>
    <scope>NUCLEOTIDE SEQUENCE [LARGE SCALE GENOMIC DNA]</scope>
    <source>
        <strain evidence="6 7">JCM 18388</strain>
    </source>
</reference>
<feature type="compositionally biased region" description="Basic and acidic residues" evidence="5">
    <location>
        <begin position="1624"/>
        <end position="1635"/>
    </location>
</feature>
<evidence type="ECO:0000256" key="5">
    <source>
        <dbReference type="SAM" id="MobiDB-lite"/>
    </source>
</evidence>
<evidence type="ECO:0000256" key="3">
    <source>
        <dbReference type="ARBA" id="ARBA00023026"/>
    </source>
</evidence>
<evidence type="ECO:0000256" key="1">
    <source>
        <dbReference type="ARBA" id="ARBA00004613"/>
    </source>
</evidence>
<comment type="caution">
    <text evidence="6">The sequence shown here is derived from an EMBL/GenBank/DDBJ whole genome shotgun (WGS) entry which is preliminary data.</text>
</comment>
<keyword evidence="4" id="KW-0175">Coiled coil</keyword>
<evidence type="ECO:0000313" key="7">
    <source>
        <dbReference type="Proteomes" id="UP000245539"/>
    </source>
</evidence>
<dbReference type="PANTHER" id="PTHR32305:SF15">
    <property type="entry name" value="PROTEIN RHSA-RELATED"/>
    <property type="match status" value="1"/>
</dbReference>
<keyword evidence="7" id="KW-1185">Reference proteome</keyword>
<dbReference type="EMBL" id="QGKM01000098">
    <property type="protein sequence ID" value="PWQ92288.1"/>
    <property type="molecule type" value="Genomic_DNA"/>
</dbReference>
<evidence type="ECO:0000313" key="6">
    <source>
        <dbReference type="EMBL" id="PWQ92288.1"/>
    </source>
</evidence>
<feature type="region of interest" description="Disordered" evidence="5">
    <location>
        <begin position="1608"/>
        <end position="1635"/>
    </location>
</feature>
<feature type="coiled-coil region" evidence="4">
    <location>
        <begin position="1413"/>
        <end position="1482"/>
    </location>
</feature>
<dbReference type="SUPFAM" id="SSF69318">
    <property type="entry name" value="Integrin alpha N-terminal domain"/>
    <property type="match status" value="2"/>
</dbReference>
<dbReference type="Pfam" id="PF03534">
    <property type="entry name" value="SpvB"/>
    <property type="match status" value="1"/>
</dbReference>
<dbReference type="InterPro" id="IPR050708">
    <property type="entry name" value="T6SS_VgrG/RHS"/>
</dbReference>
<feature type="compositionally biased region" description="Polar residues" evidence="5">
    <location>
        <begin position="1608"/>
        <end position="1623"/>
    </location>
</feature>
<sequence>MKLIKSLSLITFTISIFLSFSSYANQLIGSLEGEVSVEQGVASWNIGIDVPSGVNGIAPSLGISYHQSASNGPLGIGFSLEGLSSITRCPATEKYDDFQGGVRFNSEDRFCLDGQRLIAVEGSNGGNLTEYRTAIESYTKVVSYGSQGASGPKYWKIWAKDGIISEYGNTSDAQVTISNQGNAVLLWMINRKSDRFDNTIDYTYDSSSSTPTITKIDYSGHKVTFNYSTRRDKLSAWQMGDTRLLEDRLKSIDVFSSGGLLRSYKLKYDQVGSGYYSRLADISMCTANYECTKPTEFTWKESLEKRAEQQIDVVEHRSDLQGNEQPSIYRFVDLDRDGDQDVCYINNALYCGRNDGTGKISFGSFFKPERFRYTRHWPTSLATKWSAFDVASTLNFSDLNRDSYPDYCLLDEVGVFCGLNDKKSGNFGSQSYWSKEYKLDQEIRYADINNDKLIDICRIDTNQVVCSHNLGKSYGPSFVLLNSGWGRGSESNSSIAFIDSNGDGLVDLCGLDSKGYRCALRSSLSGSSQFSEIKTFTNIVASSLAWSSKTASASFRYSDLNVDGLADFCLAKGKDYLCSINTGDDFLTPSVWGATEAVWEKSEIIDNKASPVLSLMDINGDSRPDLCVNDHAYEFHCGINNGSGFVSLKKHISLQYSLDSYDLNGEEVAPMASPIQSVDIDGNGGIDICYRSYSGLTCALGENIDISLLVGVKTAYGNETKIEYDQLSNPELYTADNNAKLPVLDLAGSRRIVSSVSTSDGIGGFNKLSFQYEGLKWHLDEGSLGFRKIIRYNNATNRRIETTYLQNAEPDSNPFNAISNPEFSYFESFDMASNPSPVLNGQINTIKEFSDVDGVLELLQETNVYHEVVSGIHDNVKVIRKNLHTTKSYDSSELLKTEVVDYEEYDDWGSVKRVVTTETVGAEVKETITTSTYSNNAESWIFAKPLTVKVQHYFTGASDVITRQTSFTYYDTGALHTKTVEPGSDKQVLSTFSYDKHGNRTSVKVETDGEKSRTSITEYDNGGLHPKLAKNALNHSVTTKYDSLCGLIETSTDANKISTTWQYDGACRKKKEIRADKTATTWVYKWSEGYDSGYGEVDRSVYSITTHSSGSAESTKWYDGLGREVRSKTIGFDGRPVYQDTVYQKNGQVEKATLPYFEGEFPGDNTYWVRNDYDELGRTIAQYKPNKLGEQVTRYAYEGNTTTITDPLNRTKSTVLNVFGKPSTVTTSTGSNITYTYDAIGNLAHSDTNGYVVSMEYDNHNNKIYMNDPSMGEWRYDYNGFGELIWQKDAKKQVTTQKYDVLGRMYERKVKTKGGTTSSHWIYDKGNKGNGKLYQEKNGKVTKTYSYDNLGRAKQTSTSIDGKKFVSKLAYDQYSRPSKETYPDKMEVHREYTEEGFLKRISIPKKNVYDYDYTALEETLETLIVEVARLSVEAAKSRAKFKKYIKKADRYRLIAESAELRADAYKETAAELREQAKYLSDLGEAYLRRSEHFSSLVDHYSQKMYKDLTFSTDDFTRGKSDPAKGYILYKASICTAKDSKGDCTATQAFNVQIAKLDFTINPSCENRVQTHSGKLGTWSQTIWCSVMVPSTIDLAEFYTNRSNSYSSVAKQKAAQSNTKTRQAASKERSAGNWEKRASRYKELAIKQVARARKETKK</sequence>
<dbReference type="Gene3D" id="2.180.10.10">
    <property type="entry name" value="RHS repeat-associated core"/>
    <property type="match status" value="2"/>
</dbReference>
<accession>A0A317C148</accession>
<organism evidence="6 7">
    <name type="scientific">Leucothrix pacifica</name>
    <dbReference type="NCBI Taxonomy" id="1247513"/>
    <lineage>
        <taxon>Bacteria</taxon>
        <taxon>Pseudomonadati</taxon>
        <taxon>Pseudomonadota</taxon>
        <taxon>Gammaproteobacteria</taxon>
        <taxon>Thiotrichales</taxon>
        <taxon>Thiotrichaceae</taxon>
        <taxon>Leucothrix</taxon>
    </lineage>
</organism>
<dbReference type="GO" id="GO:0005576">
    <property type="term" value="C:extracellular region"/>
    <property type="evidence" value="ECO:0007669"/>
    <property type="project" value="UniProtKB-SubCell"/>
</dbReference>
<dbReference type="GO" id="GO:0005737">
    <property type="term" value="C:cytoplasm"/>
    <property type="evidence" value="ECO:0007669"/>
    <property type="project" value="InterPro"/>
</dbReference>
<dbReference type="RefSeq" id="WP_146203550.1">
    <property type="nucleotide sequence ID" value="NZ_QGKM01000098.1"/>
</dbReference>
<evidence type="ECO:0008006" key="8">
    <source>
        <dbReference type="Google" id="ProtNLM"/>
    </source>
</evidence>
<keyword evidence="3" id="KW-0843">Virulence</keyword>